<keyword evidence="9 12" id="KW-1133">Transmembrane helix</keyword>
<dbReference type="RefSeq" id="WP_188390477.1">
    <property type="nucleotide sequence ID" value="NZ_BMEV01000002.1"/>
</dbReference>
<evidence type="ECO:0000256" key="6">
    <source>
        <dbReference type="ARBA" id="ARBA00022723"/>
    </source>
</evidence>
<keyword evidence="10" id="KW-0482">Metalloprotease</keyword>
<keyword evidence="5 12" id="KW-0812">Transmembrane</keyword>
<comment type="subcellular location">
    <subcellularLocation>
        <location evidence="2">Membrane</location>
        <topology evidence="2">Multi-pass membrane protein</topology>
    </subcellularLocation>
</comment>
<feature type="transmembrane region" description="Helical" evidence="12">
    <location>
        <begin position="118"/>
        <end position="135"/>
    </location>
</feature>
<evidence type="ECO:0000313" key="15">
    <source>
        <dbReference type="Proteomes" id="UP000602050"/>
    </source>
</evidence>
<gene>
    <name evidence="14" type="primary">spoIVFB</name>
    <name evidence="14" type="ORF">GCM10010978_01780</name>
</gene>
<evidence type="ECO:0000256" key="3">
    <source>
        <dbReference type="ARBA" id="ARBA00007931"/>
    </source>
</evidence>
<keyword evidence="6" id="KW-0479">Metal-binding</keyword>
<feature type="transmembrane region" description="Helical" evidence="12">
    <location>
        <begin position="159"/>
        <end position="192"/>
    </location>
</feature>
<keyword evidence="8" id="KW-0862">Zinc</keyword>
<evidence type="ECO:0000256" key="1">
    <source>
        <dbReference type="ARBA" id="ARBA00001947"/>
    </source>
</evidence>
<reference evidence="14" key="2">
    <citation type="submission" date="2020-09" db="EMBL/GenBank/DDBJ databases">
        <authorList>
            <person name="Sun Q."/>
            <person name="Zhou Y."/>
        </authorList>
    </citation>
    <scope>NUCLEOTIDE SEQUENCE</scope>
    <source>
        <strain evidence="14">CGMCC 1.12360</strain>
    </source>
</reference>
<protein>
    <submittedName>
        <fullName evidence="14">Stage IV sporulation protein FB</fullName>
    </submittedName>
</protein>
<keyword evidence="15" id="KW-1185">Reference proteome</keyword>
<dbReference type="GO" id="GO:0006508">
    <property type="term" value="P:proteolysis"/>
    <property type="evidence" value="ECO:0007669"/>
    <property type="project" value="UniProtKB-KW"/>
</dbReference>
<comment type="cofactor">
    <cofactor evidence="1">
        <name>Zn(2+)</name>
        <dbReference type="ChEBI" id="CHEBI:29105"/>
    </cofactor>
</comment>
<feature type="domain" description="Peptidase M50" evidence="13">
    <location>
        <begin position="34"/>
        <end position="108"/>
    </location>
</feature>
<evidence type="ECO:0000256" key="4">
    <source>
        <dbReference type="ARBA" id="ARBA00022670"/>
    </source>
</evidence>
<dbReference type="CDD" id="cd06161">
    <property type="entry name" value="S2P-M50_SpoIVFB"/>
    <property type="match status" value="1"/>
</dbReference>
<evidence type="ECO:0000256" key="11">
    <source>
        <dbReference type="ARBA" id="ARBA00023136"/>
    </source>
</evidence>
<dbReference type="InterPro" id="IPR008915">
    <property type="entry name" value="Peptidase_M50"/>
</dbReference>
<evidence type="ECO:0000256" key="8">
    <source>
        <dbReference type="ARBA" id="ARBA00022833"/>
    </source>
</evidence>
<evidence type="ECO:0000313" key="14">
    <source>
        <dbReference type="EMBL" id="GGH68624.1"/>
    </source>
</evidence>
<proteinExistence type="inferred from homology"/>
<sequence length="285" mass="33617">MTFLKTLPRIHIHPVLIVFMIIAFLTGTFMEMSIILFIVFVHELGHYFMAKKYRWRVRSVTLWVFGGIMDTDEHGSRPNREEFFVTIAGPLQHLWIYLMLFFLFPFFQVPASVAHTVFYYNTVILMFNLMPIWPLDGGKLLFNVLSAALPFKKAYYRTLLISMVSSLVLIIVVLFVLPFNLSAFLVIAFLLYENKADWNKRFYVFIRFLLSRYEGNVVFSSLVPLTVNFDRSFMDVFSQFYREKNHPIYIIAPDGAKTMVDEQVCLDYYFRNRQNKKIGDVLLEH</sequence>
<dbReference type="EMBL" id="BMEV01000002">
    <property type="protein sequence ID" value="GGH68624.1"/>
    <property type="molecule type" value="Genomic_DNA"/>
</dbReference>
<comment type="caution">
    <text evidence="14">The sequence shown here is derived from an EMBL/GenBank/DDBJ whole genome shotgun (WGS) entry which is preliminary data.</text>
</comment>
<organism evidence="14 15">
    <name type="scientific">Compostibacillus humi</name>
    <dbReference type="NCBI Taxonomy" id="1245525"/>
    <lineage>
        <taxon>Bacteria</taxon>
        <taxon>Bacillati</taxon>
        <taxon>Bacillota</taxon>
        <taxon>Bacilli</taxon>
        <taxon>Bacillales</taxon>
        <taxon>Bacillaceae</taxon>
        <taxon>Compostibacillus</taxon>
    </lineage>
</organism>
<name>A0A8J2ZPV5_9BACI</name>
<evidence type="ECO:0000256" key="10">
    <source>
        <dbReference type="ARBA" id="ARBA00023049"/>
    </source>
</evidence>
<evidence type="ECO:0000259" key="13">
    <source>
        <dbReference type="Pfam" id="PF02163"/>
    </source>
</evidence>
<keyword evidence="11 12" id="KW-0472">Membrane</keyword>
<comment type="similarity">
    <text evidence="3">Belongs to the peptidase M50B family.</text>
</comment>
<keyword evidence="4" id="KW-0645">Protease</keyword>
<reference evidence="14" key="1">
    <citation type="journal article" date="2014" name="Int. J. Syst. Evol. Microbiol.">
        <title>Complete genome sequence of Corynebacterium casei LMG S-19264T (=DSM 44701T), isolated from a smear-ripened cheese.</title>
        <authorList>
            <consortium name="US DOE Joint Genome Institute (JGI-PGF)"/>
            <person name="Walter F."/>
            <person name="Albersmeier A."/>
            <person name="Kalinowski J."/>
            <person name="Ruckert C."/>
        </authorList>
    </citation>
    <scope>NUCLEOTIDE SEQUENCE</scope>
    <source>
        <strain evidence="14">CGMCC 1.12360</strain>
    </source>
</reference>
<dbReference type="Pfam" id="PF02163">
    <property type="entry name" value="Peptidase_M50"/>
    <property type="match status" value="2"/>
</dbReference>
<accession>A0A8J2ZPV5</accession>
<keyword evidence="7" id="KW-0378">Hydrolase</keyword>
<dbReference type="PANTHER" id="PTHR39188">
    <property type="entry name" value="MEMBRANE-ASSOCIATED ZINC METALLOPROTEASE M50B"/>
    <property type="match status" value="1"/>
</dbReference>
<dbReference type="GO" id="GO:0008237">
    <property type="term" value="F:metallopeptidase activity"/>
    <property type="evidence" value="ECO:0007669"/>
    <property type="project" value="UniProtKB-KW"/>
</dbReference>
<evidence type="ECO:0000256" key="9">
    <source>
        <dbReference type="ARBA" id="ARBA00022989"/>
    </source>
</evidence>
<dbReference type="PANTHER" id="PTHR39188:SF3">
    <property type="entry name" value="STAGE IV SPORULATION PROTEIN FB"/>
    <property type="match status" value="1"/>
</dbReference>
<dbReference type="GO" id="GO:0046872">
    <property type="term" value="F:metal ion binding"/>
    <property type="evidence" value="ECO:0007669"/>
    <property type="project" value="UniProtKB-KW"/>
</dbReference>
<dbReference type="AlphaFoldDB" id="A0A8J2ZPV5"/>
<feature type="transmembrane region" description="Helical" evidence="12">
    <location>
        <begin position="83"/>
        <end position="106"/>
    </location>
</feature>
<dbReference type="GO" id="GO:0016020">
    <property type="term" value="C:membrane"/>
    <property type="evidence" value="ECO:0007669"/>
    <property type="project" value="UniProtKB-SubCell"/>
</dbReference>
<feature type="domain" description="Peptidase M50" evidence="13">
    <location>
        <begin position="114"/>
        <end position="150"/>
    </location>
</feature>
<feature type="transmembrane region" description="Helical" evidence="12">
    <location>
        <begin position="12"/>
        <end position="41"/>
    </location>
</feature>
<evidence type="ECO:0000256" key="12">
    <source>
        <dbReference type="SAM" id="Phobius"/>
    </source>
</evidence>
<evidence type="ECO:0000256" key="7">
    <source>
        <dbReference type="ARBA" id="ARBA00022801"/>
    </source>
</evidence>
<dbReference type="Proteomes" id="UP000602050">
    <property type="component" value="Unassembled WGS sequence"/>
</dbReference>
<evidence type="ECO:0000256" key="5">
    <source>
        <dbReference type="ARBA" id="ARBA00022692"/>
    </source>
</evidence>
<evidence type="ECO:0000256" key="2">
    <source>
        <dbReference type="ARBA" id="ARBA00004141"/>
    </source>
</evidence>